<keyword evidence="3" id="KW-1003">Cell membrane</keyword>
<evidence type="ECO:0000313" key="9">
    <source>
        <dbReference type="Proteomes" id="UP000309550"/>
    </source>
</evidence>
<proteinExistence type="inferred from homology"/>
<keyword evidence="8" id="KW-0762">Sugar transport</keyword>
<feature type="transmembrane region" description="Helical" evidence="7">
    <location>
        <begin position="303"/>
        <end position="322"/>
    </location>
</feature>
<keyword evidence="5 7" id="KW-1133">Transmembrane helix</keyword>
<sequence length="514" mass="54483">MTAPLLQRASARPAAHHWRADRMRRAFFFASIEQYIVAIVGLASIAAVSRLLTAAEIGVAAIGIGVSTIAFAAKEFASADFLIQRRALDRSDINTAFTIAASASAAVSAILFGAAGLIEAAYAAPGIAVFLYVMCLAGLADAVSSPTQALLRREMAFSVLARVNVAAAVATAGTTILLADAGFGLISVAWGQAVGAATKAALSVAWAPMRLPIRPSLATWRAVLSFGGSKGAMTVIDRVYEALPQLVLGRTMSHAAVGIYNRSTVLSGIPDRFMMSAVFSFTFPALAARVREGGDLKSAYLKAFSYIAAVYCPALALVALIADPIVSFTLGEGWEPVVPLLRLLSVAAIFWVPMIITTPTLFALGANREAFLASLYGRGFGAVIIVGASFFSLTAMAASQFITLPFYAWISLRIARKRIGFAWGELALETLRNAAVLVSSLVLPCAFVLRSESGLGMMPLEAVLCGVLTVPGWLAGLWVCRHPLRKEVELMCVQMRNRGYEMRGISPLRAGARR</sequence>
<protein>
    <submittedName>
        <fullName evidence="8">Sugar transporter</fullName>
    </submittedName>
</protein>
<dbReference type="GO" id="GO:0005886">
    <property type="term" value="C:plasma membrane"/>
    <property type="evidence" value="ECO:0007669"/>
    <property type="project" value="UniProtKB-SubCell"/>
</dbReference>
<keyword evidence="8" id="KW-0813">Transport</keyword>
<dbReference type="EMBL" id="VANS01000007">
    <property type="protein sequence ID" value="TMM49539.1"/>
    <property type="molecule type" value="Genomic_DNA"/>
</dbReference>
<evidence type="ECO:0000256" key="1">
    <source>
        <dbReference type="ARBA" id="ARBA00004651"/>
    </source>
</evidence>
<organism evidence="8 9">
    <name type="scientific">Sulfitobacter sabulilitoris</name>
    <dbReference type="NCBI Taxonomy" id="2562655"/>
    <lineage>
        <taxon>Bacteria</taxon>
        <taxon>Pseudomonadati</taxon>
        <taxon>Pseudomonadota</taxon>
        <taxon>Alphaproteobacteria</taxon>
        <taxon>Rhodobacterales</taxon>
        <taxon>Roseobacteraceae</taxon>
        <taxon>Sulfitobacter</taxon>
    </lineage>
</organism>
<dbReference type="InterPro" id="IPR050833">
    <property type="entry name" value="Poly_Biosynth_Transport"/>
</dbReference>
<feature type="transmembrane region" description="Helical" evidence="7">
    <location>
        <begin position="155"/>
        <end position="179"/>
    </location>
</feature>
<evidence type="ECO:0000256" key="6">
    <source>
        <dbReference type="ARBA" id="ARBA00023136"/>
    </source>
</evidence>
<comment type="caution">
    <text evidence="8">The sequence shown here is derived from an EMBL/GenBank/DDBJ whole genome shotgun (WGS) entry which is preliminary data.</text>
</comment>
<dbReference type="RefSeq" id="WP_170311927.1">
    <property type="nucleotide sequence ID" value="NZ_VANS01000007.1"/>
</dbReference>
<dbReference type="Pfam" id="PF13440">
    <property type="entry name" value="Polysacc_synt_3"/>
    <property type="match status" value="1"/>
</dbReference>
<dbReference type="Proteomes" id="UP000309550">
    <property type="component" value="Unassembled WGS sequence"/>
</dbReference>
<keyword evidence="9" id="KW-1185">Reference proteome</keyword>
<feature type="transmembrane region" description="Helical" evidence="7">
    <location>
        <begin position="461"/>
        <end position="480"/>
    </location>
</feature>
<feature type="transmembrane region" description="Helical" evidence="7">
    <location>
        <begin position="121"/>
        <end position="143"/>
    </location>
</feature>
<feature type="transmembrane region" description="Helical" evidence="7">
    <location>
        <begin position="343"/>
        <end position="364"/>
    </location>
</feature>
<evidence type="ECO:0000256" key="7">
    <source>
        <dbReference type="SAM" id="Phobius"/>
    </source>
</evidence>
<accession>A0A5S3P8E6</accession>
<comment type="subcellular location">
    <subcellularLocation>
        <location evidence="1">Cell membrane</location>
        <topology evidence="1">Multi-pass membrane protein</topology>
    </subcellularLocation>
</comment>
<dbReference type="PANTHER" id="PTHR30250">
    <property type="entry name" value="PST FAMILY PREDICTED COLANIC ACID TRANSPORTER"/>
    <property type="match status" value="1"/>
</dbReference>
<feature type="transmembrane region" description="Helical" evidence="7">
    <location>
        <begin position="54"/>
        <end position="73"/>
    </location>
</feature>
<evidence type="ECO:0000256" key="5">
    <source>
        <dbReference type="ARBA" id="ARBA00022989"/>
    </source>
</evidence>
<reference evidence="8 9" key="1">
    <citation type="submission" date="2019-05" db="EMBL/GenBank/DDBJ databases">
        <title>Sulfitobacter sabulilitoris sp. nov., isolated from a marine sand.</title>
        <authorList>
            <person name="Yoon J.-H."/>
        </authorList>
    </citation>
    <scope>NUCLEOTIDE SEQUENCE [LARGE SCALE GENOMIC DNA]</scope>
    <source>
        <strain evidence="8 9">HSMS-29</strain>
    </source>
</reference>
<evidence type="ECO:0000256" key="3">
    <source>
        <dbReference type="ARBA" id="ARBA00022475"/>
    </source>
</evidence>
<dbReference type="AlphaFoldDB" id="A0A5S3P8E6"/>
<evidence type="ECO:0000256" key="2">
    <source>
        <dbReference type="ARBA" id="ARBA00007430"/>
    </source>
</evidence>
<dbReference type="PANTHER" id="PTHR30250:SF10">
    <property type="entry name" value="LIPOPOLYSACCHARIDE BIOSYNTHESIS PROTEIN WZXC"/>
    <property type="match status" value="1"/>
</dbReference>
<comment type="similarity">
    <text evidence="2">Belongs to the polysaccharide synthase family.</text>
</comment>
<name>A0A5S3P8E6_9RHOB</name>
<keyword evidence="6 7" id="KW-0472">Membrane</keyword>
<feature type="transmembrane region" description="Helical" evidence="7">
    <location>
        <begin position="273"/>
        <end position="291"/>
    </location>
</feature>
<evidence type="ECO:0000313" key="8">
    <source>
        <dbReference type="EMBL" id="TMM49539.1"/>
    </source>
</evidence>
<gene>
    <name evidence="8" type="ORF">FDT80_17455</name>
</gene>
<evidence type="ECO:0000256" key="4">
    <source>
        <dbReference type="ARBA" id="ARBA00022692"/>
    </source>
</evidence>
<feature type="transmembrane region" description="Helical" evidence="7">
    <location>
        <begin position="26"/>
        <end position="48"/>
    </location>
</feature>
<feature type="transmembrane region" description="Helical" evidence="7">
    <location>
        <begin position="384"/>
        <end position="410"/>
    </location>
</feature>
<keyword evidence="4 7" id="KW-0812">Transmembrane</keyword>
<feature type="transmembrane region" description="Helical" evidence="7">
    <location>
        <begin position="93"/>
        <end position="115"/>
    </location>
</feature>